<accession>A0A0E9RWL0</accession>
<dbReference type="AlphaFoldDB" id="A0A0E9RWL0"/>
<feature type="region of interest" description="Disordered" evidence="1">
    <location>
        <begin position="1"/>
        <end position="39"/>
    </location>
</feature>
<dbReference type="EMBL" id="GBXM01075909">
    <property type="protein sequence ID" value="JAH32668.1"/>
    <property type="molecule type" value="Transcribed_RNA"/>
</dbReference>
<name>A0A0E9RWL0_ANGAN</name>
<reference evidence="2" key="2">
    <citation type="journal article" date="2015" name="Fish Shellfish Immunol.">
        <title>Early steps in the European eel (Anguilla anguilla)-Vibrio vulnificus interaction in the gills: Role of the RtxA13 toxin.</title>
        <authorList>
            <person name="Callol A."/>
            <person name="Pajuelo D."/>
            <person name="Ebbesson L."/>
            <person name="Teles M."/>
            <person name="MacKenzie S."/>
            <person name="Amaro C."/>
        </authorList>
    </citation>
    <scope>NUCLEOTIDE SEQUENCE</scope>
</reference>
<proteinExistence type="predicted"/>
<evidence type="ECO:0000313" key="2">
    <source>
        <dbReference type="EMBL" id="JAH32668.1"/>
    </source>
</evidence>
<evidence type="ECO:0000256" key="1">
    <source>
        <dbReference type="SAM" id="MobiDB-lite"/>
    </source>
</evidence>
<protein>
    <submittedName>
        <fullName evidence="2">Uncharacterized protein</fullName>
    </submittedName>
</protein>
<organism evidence="2">
    <name type="scientific">Anguilla anguilla</name>
    <name type="common">European freshwater eel</name>
    <name type="synonym">Muraena anguilla</name>
    <dbReference type="NCBI Taxonomy" id="7936"/>
    <lineage>
        <taxon>Eukaryota</taxon>
        <taxon>Metazoa</taxon>
        <taxon>Chordata</taxon>
        <taxon>Craniata</taxon>
        <taxon>Vertebrata</taxon>
        <taxon>Euteleostomi</taxon>
        <taxon>Actinopterygii</taxon>
        <taxon>Neopterygii</taxon>
        <taxon>Teleostei</taxon>
        <taxon>Anguilliformes</taxon>
        <taxon>Anguillidae</taxon>
        <taxon>Anguilla</taxon>
    </lineage>
</organism>
<reference evidence="2" key="1">
    <citation type="submission" date="2014-11" db="EMBL/GenBank/DDBJ databases">
        <authorList>
            <person name="Amaro Gonzalez C."/>
        </authorList>
    </citation>
    <scope>NUCLEOTIDE SEQUENCE</scope>
</reference>
<sequence>MLHKFKTNSRTGECKNRLPPVGAGCPPLARAGNAAGQTS</sequence>